<dbReference type="WBParaSite" id="Csp11.Scaffold630.g22274.t1">
    <property type="protein sequence ID" value="Csp11.Scaffold630.g22274.t1"/>
    <property type="gene ID" value="Csp11.Scaffold630.g22274"/>
</dbReference>
<proteinExistence type="predicted"/>
<reference evidence="2" key="1">
    <citation type="submission" date="2016-11" db="UniProtKB">
        <authorList>
            <consortium name="WormBaseParasite"/>
        </authorList>
    </citation>
    <scope>IDENTIFICATION</scope>
</reference>
<evidence type="ECO:0000313" key="2">
    <source>
        <dbReference type="WBParaSite" id="Csp11.Scaffold630.g22274.t1"/>
    </source>
</evidence>
<protein>
    <submittedName>
        <fullName evidence="2">Cyclophil_like domain-containing protein</fullName>
    </submittedName>
</protein>
<organism evidence="1 2">
    <name type="scientific">Caenorhabditis tropicalis</name>
    <dbReference type="NCBI Taxonomy" id="1561998"/>
    <lineage>
        <taxon>Eukaryota</taxon>
        <taxon>Metazoa</taxon>
        <taxon>Ecdysozoa</taxon>
        <taxon>Nematoda</taxon>
        <taxon>Chromadorea</taxon>
        <taxon>Rhabditida</taxon>
        <taxon>Rhabditina</taxon>
        <taxon>Rhabditomorpha</taxon>
        <taxon>Rhabditoidea</taxon>
        <taxon>Rhabditidae</taxon>
        <taxon>Peloderinae</taxon>
        <taxon>Caenorhabditis</taxon>
    </lineage>
</organism>
<dbReference type="AlphaFoldDB" id="A0A1I7V4D8"/>
<sequence>MKNWFDHKMSAFEFMKIGFVDPFNNEIVFEGLQDKRITVETSMVSERSSFYVEFGSGVPAYRRDDGMIIAAAVTSDDFLCIAVWKDLDSVSNKMGSLADGSVVCEIREK</sequence>
<keyword evidence="1" id="KW-1185">Reference proteome</keyword>
<accession>A0A1I7V4D8</accession>
<evidence type="ECO:0000313" key="1">
    <source>
        <dbReference type="Proteomes" id="UP000095282"/>
    </source>
</evidence>
<name>A0A1I7V4D8_9PELO</name>
<dbReference type="Proteomes" id="UP000095282">
    <property type="component" value="Unplaced"/>
</dbReference>